<evidence type="ECO:0000313" key="2">
    <source>
        <dbReference type="Proteomes" id="UP000732399"/>
    </source>
</evidence>
<reference evidence="1 2" key="1">
    <citation type="submission" date="2020-03" db="EMBL/GenBank/DDBJ databases">
        <authorList>
            <person name="Wang L."/>
            <person name="He N."/>
            <person name="Li Y."/>
            <person name="Fang Y."/>
            <person name="Zhang F."/>
        </authorList>
    </citation>
    <scope>NUCLEOTIDE SEQUENCE [LARGE SCALE GENOMIC DNA]</scope>
    <source>
        <strain evidence="1 2">36D10-4-7</strain>
    </source>
</reference>
<dbReference type="EMBL" id="JAAVJH010000031">
    <property type="protein sequence ID" value="NJR80782.1"/>
    <property type="molecule type" value="Genomic_DNA"/>
</dbReference>
<accession>A0ABX1CWK1</accession>
<keyword evidence="2" id="KW-1185">Reference proteome</keyword>
<sequence length="308" mass="34460">MQTNRSQRWRERRALWARDLELIDPTAYCVEVIDHAVARAFIARHHYLPSYPAAQLAVGLFGRGGVLEGVAVFAVPTTGAVISRHTGFADPARGCVLARLILTDAVPQNGESFFVSRAFRHLRRERPAIEAVVSYSDPGAGHIVRVYCALSAAHRTVTRPRTVLRVGDVTISGRTLSKIRLGEQGHAGAIDQLVALGVPRPAIGEEPRRWLWRLQRERHLLAHQQAGLYAYCFELTREARRRGRALPRLPYRDGAAVAVMITAERYSRNEIRLTPGAYFAGMITRAKRGELDLSKSLWGFRTERMAAH</sequence>
<gene>
    <name evidence="1" type="ORF">HBH26_19620</name>
</gene>
<dbReference type="Pfam" id="PF25680">
    <property type="entry name" value="Mom"/>
    <property type="match status" value="1"/>
</dbReference>
<evidence type="ECO:0008006" key="3">
    <source>
        <dbReference type="Google" id="ProtNLM"/>
    </source>
</evidence>
<dbReference type="InterPro" id="IPR057895">
    <property type="entry name" value="Mom"/>
</dbReference>
<proteinExistence type="predicted"/>
<name>A0ABX1CWK1_9SPHN</name>
<dbReference type="Proteomes" id="UP000732399">
    <property type="component" value="Unassembled WGS sequence"/>
</dbReference>
<dbReference type="RefSeq" id="WP_168136287.1">
    <property type="nucleotide sequence ID" value="NZ_JAAVJH010000031.1"/>
</dbReference>
<comment type="caution">
    <text evidence="1">The sequence shown here is derived from an EMBL/GenBank/DDBJ whole genome shotgun (WGS) entry which is preliminary data.</text>
</comment>
<evidence type="ECO:0000313" key="1">
    <source>
        <dbReference type="EMBL" id="NJR80782.1"/>
    </source>
</evidence>
<protein>
    <recommendedName>
        <fullName evidence="3">GNAT family N-acetyltransferase</fullName>
    </recommendedName>
</protein>
<organism evidence="1 2">
    <name type="scientific">Sphingomonas corticis</name>
    <dbReference type="NCBI Taxonomy" id="2722791"/>
    <lineage>
        <taxon>Bacteria</taxon>
        <taxon>Pseudomonadati</taxon>
        <taxon>Pseudomonadota</taxon>
        <taxon>Alphaproteobacteria</taxon>
        <taxon>Sphingomonadales</taxon>
        <taxon>Sphingomonadaceae</taxon>
        <taxon>Sphingomonas</taxon>
    </lineage>
</organism>